<evidence type="ECO:0000256" key="6">
    <source>
        <dbReference type="SAM" id="Phobius"/>
    </source>
</evidence>
<keyword evidence="5 6" id="KW-0472">Membrane</keyword>
<feature type="transmembrane region" description="Helical" evidence="6">
    <location>
        <begin position="119"/>
        <end position="143"/>
    </location>
</feature>
<dbReference type="STRING" id="1121937.GCA_000423125_01339"/>
<comment type="caution">
    <text evidence="7">The sequence shown here is derived from an EMBL/GenBank/DDBJ whole genome shotgun (WGS) entry which is preliminary data.</text>
</comment>
<feature type="non-terminal residue" evidence="7">
    <location>
        <position position="250"/>
    </location>
</feature>
<dbReference type="Proteomes" id="UP000259273">
    <property type="component" value="Unassembled WGS sequence"/>
</dbReference>
<dbReference type="EMBL" id="DMND01000235">
    <property type="protein sequence ID" value="HAN29465.1"/>
    <property type="molecule type" value="Genomic_DNA"/>
</dbReference>
<reference evidence="7 8" key="1">
    <citation type="journal article" date="2018" name="Nat. Biotechnol.">
        <title>A standardized bacterial taxonomy based on genome phylogeny substantially revises the tree of life.</title>
        <authorList>
            <person name="Parks D.H."/>
            <person name="Chuvochina M."/>
            <person name="Waite D.W."/>
            <person name="Rinke C."/>
            <person name="Skarshewski A."/>
            <person name="Chaumeil P.A."/>
            <person name="Hugenholtz P."/>
        </authorList>
    </citation>
    <scope>NUCLEOTIDE SEQUENCE [LARGE SCALE GENOMIC DNA]</scope>
    <source>
        <strain evidence="7">UBA9158</strain>
    </source>
</reference>
<evidence type="ECO:0000256" key="5">
    <source>
        <dbReference type="ARBA" id="ARBA00023136"/>
    </source>
</evidence>
<feature type="transmembrane region" description="Helical" evidence="6">
    <location>
        <begin position="206"/>
        <end position="227"/>
    </location>
</feature>
<evidence type="ECO:0000256" key="1">
    <source>
        <dbReference type="ARBA" id="ARBA00004651"/>
    </source>
</evidence>
<dbReference type="GO" id="GO:0005886">
    <property type="term" value="C:plasma membrane"/>
    <property type="evidence" value="ECO:0007669"/>
    <property type="project" value="UniProtKB-SubCell"/>
</dbReference>
<dbReference type="AlphaFoldDB" id="A0A3C1KS06"/>
<dbReference type="InterPro" id="IPR017039">
    <property type="entry name" value="Virul_fac_BrkB"/>
</dbReference>
<evidence type="ECO:0000256" key="2">
    <source>
        <dbReference type="ARBA" id="ARBA00022475"/>
    </source>
</evidence>
<keyword evidence="3 6" id="KW-0812">Transmembrane</keyword>
<dbReference type="Pfam" id="PF03631">
    <property type="entry name" value="Virul_fac_BrkB"/>
    <property type="match status" value="1"/>
</dbReference>
<proteinExistence type="predicted"/>
<keyword evidence="2" id="KW-1003">Cell membrane</keyword>
<evidence type="ECO:0000313" key="7">
    <source>
        <dbReference type="EMBL" id="HAN29465.1"/>
    </source>
</evidence>
<feature type="transmembrane region" description="Helical" evidence="6">
    <location>
        <begin position="164"/>
        <end position="186"/>
    </location>
</feature>
<organism evidence="7 8">
    <name type="scientific">Haliea salexigens</name>
    <dbReference type="NCBI Taxonomy" id="287487"/>
    <lineage>
        <taxon>Bacteria</taxon>
        <taxon>Pseudomonadati</taxon>
        <taxon>Pseudomonadota</taxon>
        <taxon>Gammaproteobacteria</taxon>
        <taxon>Cellvibrionales</taxon>
        <taxon>Halieaceae</taxon>
        <taxon>Haliea</taxon>
    </lineage>
</organism>
<evidence type="ECO:0000256" key="4">
    <source>
        <dbReference type="ARBA" id="ARBA00022989"/>
    </source>
</evidence>
<accession>A0A3C1KS06</accession>
<keyword evidence="4 6" id="KW-1133">Transmembrane helix</keyword>
<evidence type="ECO:0000313" key="8">
    <source>
        <dbReference type="Proteomes" id="UP000259273"/>
    </source>
</evidence>
<dbReference type="NCBIfam" id="TIGR00765">
    <property type="entry name" value="yihY_not_rbn"/>
    <property type="match status" value="1"/>
</dbReference>
<feature type="transmembrane region" description="Helical" evidence="6">
    <location>
        <begin position="60"/>
        <end position="82"/>
    </location>
</feature>
<gene>
    <name evidence="7" type="ORF">DCP75_17415</name>
</gene>
<dbReference type="PANTHER" id="PTHR30213">
    <property type="entry name" value="INNER MEMBRANE PROTEIN YHJD"/>
    <property type="match status" value="1"/>
</dbReference>
<protein>
    <submittedName>
        <fullName evidence="7">Ribonuclease BN</fullName>
    </submittedName>
</protein>
<sequence length="250" mass="27507">MQGPTGIYGSIRGFLLNELWRVDLEQLSSVQRWAYKSIRFLFVLVREISQGQLTLRAMSLVYTTLLSMVPLLAVSFSVLKAFGVHNQIEPLLYNLVAPLGDQGHEIVLNLLDFVENMKVGVLGSVGLALLLYTVVSLIQKVEVSFNYVWRAKSSRPLSRRFSDYLSVIMVGPVLVFSAMGLTASMMNSGIVQAVLNIEPFGSLLVLLSRLIPLLLVILAFTFAYVFVPNTRVSFGSAFVGAVVGGSLWQG</sequence>
<name>A0A3C1KS06_9GAMM</name>
<dbReference type="PIRSF" id="PIRSF035875">
    <property type="entry name" value="RNase_BN"/>
    <property type="match status" value="1"/>
</dbReference>
<comment type="subcellular location">
    <subcellularLocation>
        <location evidence="1">Cell membrane</location>
        <topology evidence="1">Multi-pass membrane protein</topology>
    </subcellularLocation>
</comment>
<evidence type="ECO:0000256" key="3">
    <source>
        <dbReference type="ARBA" id="ARBA00022692"/>
    </source>
</evidence>
<dbReference type="PANTHER" id="PTHR30213:SF0">
    <property type="entry name" value="UPF0761 MEMBRANE PROTEIN YIHY"/>
    <property type="match status" value="1"/>
</dbReference>